<dbReference type="AlphaFoldDB" id="A0AAD9RZ86"/>
<sequence>MANLSAMHKTREDDVLECFLYPKFCYTSNTDNVTETQLNEEIARYYQEIAPYTTDYIWHRDALVFRPRTKQAMMLERILENSMVIEDYQTVPHIYATLHFDEDIGDEWFTVFLIYQLTKVFDGLIARLVDSDGEFLLIEAANALPLWANPETCQDRVFIHDGSLHVIREKGKSFVNLLNNINRIPQNSRMSEKVQSILNKRIEIYPEEIYKRKHKARAFLPEKAASILRQEPGLIAPIIRTICHSDPLERKVCRAMRYFPPEQRTMVNVKMTKCLYALASHCRYTGDPRTGWNLPPASSTKYNAYVLGVKIACGLEMLVARANEERRKRAKNAAGMDNEGKLILNEHSFNAFLSRLEASGYFKDLLEGSQEREKLLVVAKDYFLKQLSLDDSLLHSSKTDAERVLEAWENIQTNDVEMYAQDEGTLSPADSDSWLNVDPAQLEMLLNQQWGNSKDKKHEHEPLSLREKVQAFLNQNSDIDGVQFLEDQSTDDNTRHDPDENGRMEFDADVFDSTLRDILDLVVPGGEGEFEGSSEGSLGGDDEDKGGEMDKYMRLLDSQLQAELVKEEEHIDNKHTDVVEANLMESIQGESGGSGPAGNIIGGPIRRLMHLQLQSPTTVPPDLQS</sequence>
<proteinExistence type="predicted"/>
<gene>
    <name evidence="2" type="ORF">KPH14_004356</name>
</gene>
<evidence type="ECO:0008006" key="4">
    <source>
        <dbReference type="Google" id="ProtNLM"/>
    </source>
</evidence>
<dbReference type="Pfam" id="PF07093">
    <property type="entry name" value="SGT1"/>
    <property type="match status" value="1"/>
</dbReference>
<dbReference type="InterPro" id="IPR010770">
    <property type="entry name" value="Ecd"/>
</dbReference>
<keyword evidence="3" id="KW-1185">Reference proteome</keyword>
<dbReference type="PANTHER" id="PTHR13060">
    <property type="entry name" value="SGT1 PROTEIN HSGT1 SUPPRESSOR OF GCR2"/>
    <property type="match status" value="1"/>
</dbReference>
<dbReference type="EMBL" id="JAIFRP010000006">
    <property type="protein sequence ID" value="KAK2588340.1"/>
    <property type="molecule type" value="Genomic_DNA"/>
</dbReference>
<evidence type="ECO:0000313" key="3">
    <source>
        <dbReference type="Proteomes" id="UP001258017"/>
    </source>
</evidence>
<dbReference type="Proteomes" id="UP001258017">
    <property type="component" value="Unassembled WGS sequence"/>
</dbReference>
<reference evidence="2" key="1">
    <citation type="submission" date="2021-08" db="EMBL/GenBank/DDBJ databases">
        <authorList>
            <person name="Misof B."/>
            <person name="Oliver O."/>
            <person name="Podsiadlowski L."/>
            <person name="Donath A."/>
            <person name="Peters R."/>
            <person name="Mayer C."/>
            <person name="Rust J."/>
            <person name="Gunkel S."/>
            <person name="Lesny P."/>
            <person name="Martin S."/>
            <person name="Oeyen J.P."/>
            <person name="Petersen M."/>
            <person name="Panagiotis P."/>
            <person name="Wilbrandt J."/>
            <person name="Tanja T."/>
        </authorList>
    </citation>
    <scope>NUCLEOTIDE SEQUENCE</scope>
    <source>
        <strain evidence="2">GBR_01_08_01A</strain>
        <tissue evidence="2">Thorax + abdomen</tissue>
    </source>
</reference>
<name>A0AAD9RZ86_9HYME</name>
<accession>A0AAD9RZ86</accession>
<reference evidence="2" key="2">
    <citation type="journal article" date="2023" name="Commun. Biol.">
        <title>Intrasexual cuticular hydrocarbon dimorphism in a wasp sheds light on hydrocarbon biosynthesis genes in Hymenoptera.</title>
        <authorList>
            <person name="Moris V.C."/>
            <person name="Podsiadlowski L."/>
            <person name="Martin S."/>
            <person name="Oeyen J.P."/>
            <person name="Donath A."/>
            <person name="Petersen M."/>
            <person name="Wilbrandt J."/>
            <person name="Misof B."/>
            <person name="Liedtke D."/>
            <person name="Thamm M."/>
            <person name="Scheiner R."/>
            <person name="Schmitt T."/>
            <person name="Niehuis O."/>
        </authorList>
    </citation>
    <scope>NUCLEOTIDE SEQUENCE</scope>
    <source>
        <strain evidence="2">GBR_01_08_01A</strain>
    </source>
</reference>
<protein>
    <recommendedName>
        <fullName evidence="4">Ecdysoneless</fullName>
    </recommendedName>
</protein>
<evidence type="ECO:0000256" key="1">
    <source>
        <dbReference type="SAM" id="MobiDB-lite"/>
    </source>
</evidence>
<dbReference type="PANTHER" id="PTHR13060:SF0">
    <property type="entry name" value="PROTEIN ECDYSONELESS HOMOLOG"/>
    <property type="match status" value="1"/>
</dbReference>
<organism evidence="2 3">
    <name type="scientific">Odynerus spinipes</name>
    <dbReference type="NCBI Taxonomy" id="1348599"/>
    <lineage>
        <taxon>Eukaryota</taxon>
        <taxon>Metazoa</taxon>
        <taxon>Ecdysozoa</taxon>
        <taxon>Arthropoda</taxon>
        <taxon>Hexapoda</taxon>
        <taxon>Insecta</taxon>
        <taxon>Pterygota</taxon>
        <taxon>Neoptera</taxon>
        <taxon>Endopterygota</taxon>
        <taxon>Hymenoptera</taxon>
        <taxon>Apocrita</taxon>
        <taxon>Aculeata</taxon>
        <taxon>Vespoidea</taxon>
        <taxon>Vespidae</taxon>
        <taxon>Eumeninae</taxon>
        <taxon>Odynerus</taxon>
    </lineage>
</organism>
<comment type="caution">
    <text evidence="2">The sequence shown here is derived from an EMBL/GenBank/DDBJ whole genome shotgun (WGS) entry which is preliminary data.</text>
</comment>
<dbReference type="GO" id="GO:0005634">
    <property type="term" value="C:nucleus"/>
    <property type="evidence" value="ECO:0007669"/>
    <property type="project" value="TreeGrafter"/>
</dbReference>
<feature type="region of interest" description="Disordered" evidence="1">
    <location>
        <begin position="525"/>
        <end position="548"/>
    </location>
</feature>
<evidence type="ECO:0000313" key="2">
    <source>
        <dbReference type="EMBL" id="KAK2588340.1"/>
    </source>
</evidence>